<feature type="domain" description="DOMON" evidence="7">
    <location>
        <begin position="371"/>
        <end position="415"/>
    </location>
</feature>
<keyword evidence="5 6" id="KW-0238">DNA-binding</keyword>
<keyword evidence="4" id="KW-0862">Zinc</keyword>
<proteinExistence type="predicted"/>
<evidence type="ECO:0000256" key="2">
    <source>
        <dbReference type="ARBA" id="ARBA00022723"/>
    </source>
</evidence>
<evidence type="ECO:0000259" key="8">
    <source>
        <dbReference type="PROSITE" id="PS50950"/>
    </source>
</evidence>
<evidence type="ECO:0000256" key="5">
    <source>
        <dbReference type="ARBA" id="ARBA00023125"/>
    </source>
</evidence>
<evidence type="ECO:0000256" key="3">
    <source>
        <dbReference type="ARBA" id="ARBA00022771"/>
    </source>
</evidence>
<dbReference type="Pfam" id="PF13359">
    <property type="entry name" value="DDE_Tnp_4"/>
    <property type="match status" value="1"/>
</dbReference>
<dbReference type="EMBL" id="VTPC01090703">
    <property type="protein sequence ID" value="KAF2881746.1"/>
    <property type="molecule type" value="Genomic_DNA"/>
</dbReference>
<evidence type="ECO:0000259" key="7">
    <source>
        <dbReference type="PROSITE" id="PS50836"/>
    </source>
</evidence>
<name>A0A8K0G0N5_IGNLU</name>
<comment type="cofactor">
    <cofactor evidence="1">
        <name>a divalent metal cation</name>
        <dbReference type="ChEBI" id="CHEBI:60240"/>
    </cofactor>
</comment>
<dbReference type="PANTHER" id="PTHR23080">
    <property type="entry name" value="THAP DOMAIN PROTEIN"/>
    <property type="match status" value="1"/>
</dbReference>
<dbReference type="PROSITE" id="PS50836">
    <property type="entry name" value="DOMON"/>
    <property type="match status" value="1"/>
</dbReference>
<dbReference type="InterPro" id="IPR027806">
    <property type="entry name" value="HARBI1_dom"/>
</dbReference>
<accession>A0A8K0G0N5</accession>
<reference evidence="9" key="1">
    <citation type="submission" date="2019-08" db="EMBL/GenBank/DDBJ databases">
        <title>The genome of the North American firefly Photinus pyralis.</title>
        <authorList>
            <consortium name="Photinus pyralis genome working group"/>
            <person name="Fallon T.R."/>
            <person name="Sander Lower S.E."/>
            <person name="Weng J.-K."/>
        </authorList>
    </citation>
    <scope>NUCLEOTIDE SEQUENCE</scope>
    <source>
        <strain evidence="9">TRF0915ILg1</strain>
        <tissue evidence="9">Whole body</tissue>
    </source>
</reference>
<dbReference type="SUPFAM" id="SSF57716">
    <property type="entry name" value="Glucocorticoid receptor-like (DNA-binding domain)"/>
    <property type="match status" value="1"/>
</dbReference>
<dbReference type="PROSITE" id="PS50950">
    <property type="entry name" value="ZF_THAP"/>
    <property type="match status" value="1"/>
</dbReference>
<dbReference type="InterPro" id="IPR005018">
    <property type="entry name" value="DOMON_domain"/>
</dbReference>
<evidence type="ECO:0000313" key="10">
    <source>
        <dbReference type="Proteomes" id="UP000801492"/>
    </source>
</evidence>
<dbReference type="GO" id="GO:0008270">
    <property type="term" value="F:zinc ion binding"/>
    <property type="evidence" value="ECO:0007669"/>
    <property type="project" value="UniProtKB-KW"/>
</dbReference>
<protein>
    <recommendedName>
        <fullName evidence="11">THAP-type domain-containing protein</fullName>
    </recommendedName>
</protein>
<evidence type="ECO:0000256" key="1">
    <source>
        <dbReference type="ARBA" id="ARBA00001968"/>
    </source>
</evidence>
<evidence type="ECO:0000256" key="6">
    <source>
        <dbReference type="PROSITE-ProRule" id="PRU00309"/>
    </source>
</evidence>
<keyword evidence="2" id="KW-0479">Metal-binding</keyword>
<keyword evidence="3 6" id="KW-0863">Zinc-finger</keyword>
<dbReference type="OrthoDB" id="7467139at2759"/>
<sequence>MMEHAEGNADFQKKATNKYCIVPGCESSSYRQPKKLFLNVPTGDIRKNWLKQMRHDIASVSLTSHLYCCEDHFKLEEDLENYMRVKLDPTAKIRLKKGTLPRFFNCQPDRKRSHAPICRPAAKKLRRARILAEVERNDVPPSSASTFNASASNNNLSLHYHQSEPSRPKTKDVGTQMSLKRPKYCSIRVQCTILPEKHDVKDACCSPIKFEPTSNRDRTSSVSESETTSSNILNNTLESCEEYLPTDEESGEKAKPKNYIGIPDHACFVIRLLKTASNLSIEDIYLTLEKIKTNSSFTILGDEYGRSSSYANDVFRKSVPLIAAYLKRLILWPSSDTIKSTLPLPFRARYSNVQSIIDCFEIEIQKPSNVVNQALTWSEYKKCNTIKYLISSTPDGTINYISEGFGGRTSDAVIV</sequence>
<dbReference type="Pfam" id="PF05485">
    <property type="entry name" value="THAP"/>
    <property type="match status" value="1"/>
</dbReference>
<evidence type="ECO:0000313" key="9">
    <source>
        <dbReference type="EMBL" id="KAF2881746.1"/>
    </source>
</evidence>
<dbReference type="InterPro" id="IPR006612">
    <property type="entry name" value="THAP_Znf"/>
</dbReference>
<dbReference type="GO" id="GO:0003677">
    <property type="term" value="F:DNA binding"/>
    <property type="evidence" value="ECO:0007669"/>
    <property type="project" value="UniProtKB-UniRule"/>
</dbReference>
<comment type="caution">
    <text evidence="9">The sequence shown here is derived from an EMBL/GenBank/DDBJ whole genome shotgun (WGS) entry which is preliminary data.</text>
</comment>
<keyword evidence="10" id="KW-1185">Reference proteome</keyword>
<dbReference type="AlphaFoldDB" id="A0A8K0G0N5"/>
<evidence type="ECO:0008006" key="11">
    <source>
        <dbReference type="Google" id="ProtNLM"/>
    </source>
</evidence>
<gene>
    <name evidence="9" type="ORF">ILUMI_24443</name>
</gene>
<feature type="domain" description="THAP-type" evidence="8">
    <location>
        <begin position="16"/>
        <end position="104"/>
    </location>
</feature>
<dbReference type="Proteomes" id="UP000801492">
    <property type="component" value="Unassembled WGS sequence"/>
</dbReference>
<dbReference type="SMART" id="SM00980">
    <property type="entry name" value="THAP"/>
    <property type="match status" value="1"/>
</dbReference>
<evidence type="ECO:0000256" key="4">
    <source>
        <dbReference type="ARBA" id="ARBA00022833"/>
    </source>
</evidence>
<organism evidence="9 10">
    <name type="scientific">Ignelater luminosus</name>
    <name type="common">Cucubano</name>
    <name type="synonym">Pyrophorus luminosus</name>
    <dbReference type="NCBI Taxonomy" id="2038154"/>
    <lineage>
        <taxon>Eukaryota</taxon>
        <taxon>Metazoa</taxon>
        <taxon>Ecdysozoa</taxon>
        <taxon>Arthropoda</taxon>
        <taxon>Hexapoda</taxon>
        <taxon>Insecta</taxon>
        <taxon>Pterygota</taxon>
        <taxon>Neoptera</taxon>
        <taxon>Endopterygota</taxon>
        <taxon>Coleoptera</taxon>
        <taxon>Polyphaga</taxon>
        <taxon>Elateriformia</taxon>
        <taxon>Elateroidea</taxon>
        <taxon>Elateridae</taxon>
        <taxon>Agrypninae</taxon>
        <taxon>Pyrophorini</taxon>
        <taxon>Ignelater</taxon>
    </lineage>
</organism>